<feature type="region of interest" description="Disordered" evidence="5">
    <location>
        <begin position="275"/>
        <end position="294"/>
    </location>
</feature>
<dbReference type="SUPFAM" id="SSF58104">
    <property type="entry name" value="Methyl-accepting chemotaxis protein (MCP) signaling domain"/>
    <property type="match status" value="1"/>
</dbReference>
<protein>
    <submittedName>
        <fullName evidence="8">Methyl-accepting chemotaxis protein</fullName>
    </submittedName>
</protein>
<sequence length="502" mass="53266">MTHAASDAERVLLPYRVQADRLLLLTLVALLAISLGVAAATDTWQLALAVGAPALVVPVLIQRAAPGSLASRIAVACALMVFAALTIQQSRGMMEAHFGIFVLLAFLLYYRDWRPVFAAAVLIAVHHLGFNYLQAANWGGILIFDSGASLWRVALHAAYVVAEAGVLMYLAVRLRREALEAARVASAAEAIGQGELCVPVAQEGGSALLATVETMRKALAATIRDVRHSSGAVSATVDRLKGVSTDVERLMQRQHDETSRLTTSIADMEREVSAHAEHAGEAHQAAEHSGRLAREGSTVVRASIENIGAIERSIRQSASSVEELGARSERVAEMVHLIRDIADQTNLLALNAAIEAARAGEQGRGFAVVADEVRKLAERTSVATGDIGRMIEDIDASRTRALERIAEAVERASAGTTQAGEAEATIVHITDESQRVTEVIADIADTLRQQLAATRQLAGSVAEVDKLSAGCAEAAREVNGEALALDGASGTLVRAVDRFHID</sequence>
<keyword evidence="6" id="KW-0472">Membrane</keyword>
<feature type="transmembrane region" description="Helical" evidence="6">
    <location>
        <begin position="153"/>
        <end position="172"/>
    </location>
</feature>
<dbReference type="PRINTS" id="PR00260">
    <property type="entry name" value="CHEMTRNSDUCR"/>
</dbReference>
<gene>
    <name evidence="8" type="ORF">C0099_00515</name>
</gene>
<evidence type="ECO:0000256" key="6">
    <source>
        <dbReference type="SAM" id="Phobius"/>
    </source>
</evidence>
<proteinExistence type="inferred from homology"/>
<dbReference type="AlphaFoldDB" id="A0A2I6S2V2"/>
<evidence type="ECO:0000256" key="5">
    <source>
        <dbReference type="SAM" id="MobiDB-lite"/>
    </source>
</evidence>
<dbReference type="Pfam" id="PF00015">
    <property type="entry name" value="MCPsignal"/>
    <property type="match status" value="1"/>
</dbReference>
<keyword evidence="9" id="KW-1185">Reference proteome</keyword>
<feature type="transmembrane region" description="Helical" evidence="6">
    <location>
        <begin position="93"/>
        <end position="109"/>
    </location>
</feature>
<reference evidence="8 9" key="1">
    <citation type="submission" date="2018-01" db="EMBL/GenBank/DDBJ databases">
        <authorList>
            <person name="Fu G.-Y."/>
        </authorList>
    </citation>
    <scope>NUCLEOTIDE SEQUENCE [LARGE SCALE GENOMIC DNA]</scope>
    <source>
        <strain evidence="8 9">SY39</strain>
    </source>
</reference>
<feature type="transmembrane region" description="Helical" evidence="6">
    <location>
        <begin position="69"/>
        <end position="87"/>
    </location>
</feature>
<dbReference type="InterPro" id="IPR004090">
    <property type="entry name" value="Chemotax_Me-accpt_rcpt"/>
</dbReference>
<evidence type="ECO:0000313" key="8">
    <source>
        <dbReference type="EMBL" id="AUN93548.1"/>
    </source>
</evidence>
<dbReference type="CDD" id="cd11386">
    <property type="entry name" value="MCP_signal"/>
    <property type="match status" value="1"/>
</dbReference>
<organism evidence="8 9">
    <name type="scientific">Pseudazoarcus pumilus</name>
    <dbReference type="NCBI Taxonomy" id="2067960"/>
    <lineage>
        <taxon>Bacteria</taxon>
        <taxon>Pseudomonadati</taxon>
        <taxon>Pseudomonadota</taxon>
        <taxon>Betaproteobacteria</taxon>
        <taxon>Rhodocyclales</taxon>
        <taxon>Zoogloeaceae</taxon>
        <taxon>Pseudazoarcus</taxon>
    </lineage>
</organism>
<dbReference type="GO" id="GO:0016020">
    <property type="term" value="C:membrane"/>
    <property type="evidence" value="ECO:0007669"/>
    <property type="project" value="UniProtKB-SubCell"/>
</dbReference>
<evidence type="ECO:0000256" key="4">
    <source>
        <dbReference type="PROSITE-ProRule" id="PRU00284"/>
    </source>
</evidence>
<keyword evidence="6" id="KW-0812">Transmembrane</keyword>
<dbReference type="KEGG" id="atw:C0099_00515"/>
<dbReference type="RefSeq" id="WP_102245622.1">
    <property type="nucleotide sequence ID" value="NZ_CP025682.1"/>
</dbReference>
<accession>A0A2I6S2V2</accession>
<feature type="transmembrane region" description="Helical" evidence="6">
    <location>
        <begin position="22"/>
        <end position="40"/>
    </location>
</feature>
<comment type="similarity">
    <text evidence="3">Belongs to the methyl-accepting chemotaxis (MCP) protein family.</text>
</comment>
<dbReference type="GO" id="GO:0007165">
    <property type="term" value="P:signal transduction"/>
    <property type="evidence" value="ECO:0007669"/>
    <property type="project" value="UniProtKB-KW"/>
</dbReference>
<evidence type="ECO:0000256" key="2">
    <source>
        <dbReference type="ARBA" id="ARBA00023224"/>
    </source>
</evidence>
<dbReference type="EMBL" id="CP025682">
    <property type="protein sequence ID" value="AUN93548.1"/>
    <property type="molecule type" value="Genomic_DNA"/>
</dbReference>
<feature type="domain" description="Methyl-accepting transducer" evidence="7">
    <location>
        <begin position="229"/>
        <end position="465"/>
    </location>
</feature>
<feature type="transmembrane region" description="Helical" evidence="6">
    <location>
        <begin position="46"/>
        <end position="62"/>
    </location>
</feature>
<dbReference type="Proteomes" id="UP000242205">
    <property type="component" value="Chromosome"/>
</dbReference>
<comment type="subcellular location">
    <subcellularLocation>
        <location evidence="1">Membrane</location>
    </subcellularLocation>
</comment>
<evidence type="ECO:0000256" key="1">
    <source>
        <dbReference type="ARBA" id="ARBA00004370"/>
    </source>
</evidence>
<evidence type="ECO:0000256" key="3">
    <source>
        <dbReference type="ARBA" id="ARBA00029447"/>
    </source>
</evidence>
<feature type="transmembrane region" description="Helical" evidence="6">
    <location>
        <begin position="116"/>
        <end position="133"/>
    </location>
</feature>
<keyword evidence="2 4" id="KW-0807">Transducer</keyword>
<dbReference type="GO" id="GO:0004888">
    <property type="term" value="F:transmembrane signaling receptor activity"/>
    <property type="evidence" value="ECO:0007669"/>
    <property type="project" value="InterPro"/>
</dbReference>
<dbReference type="OrthoDB" id="9806477at2"/>
<dbReference type="PANTHER" id="PTHR32089:SF112">
    <property type="entry name" value="LYSOZYME-LIKE PROTEIN-RELATED"/>
    <property type="match status" value="1"/>
</dbReference>
<name>A0A2I6S2V2_9RHOO</name>
<dbReference type="PROSITE" id="PS50111">
    <property type="entry name" value="CHEMOTAXIS_TRANSDUC_2"/>
    <property type="match status" value="1"/>
</dbReference>
<dbReference type="Gene3D" id="1.10.287.950">
    <property type="entry name" value="Methyl-accepting chemotaxis protein"/>
    <property type="match status" value="1"/>
</dbReference>
<evidence type="ECO:0000313" key="9">
    <source>
        <dbReference type="Proteomes" id="UP000242205"/>
    </source>
</evidence>
<dbReference type="PANTHER" id="PTHR32089">
    <property type="entry name" value="METHYL-ACCEPTING CHEMOTAXIS PROTEIN MCPB"/>
    <property type="match status" value="1"/>
</dbReference>
<dbReference type="InterPro" id="IPR004089">
    <property type="entry name" value="MCPsignal_dom"/>
</dbReference>
<evidence type="ECO:0000259" key="7">
    <source>
        <dbReference type="PROSITE" id="PS50111"/>
    </source>
</evidence>
<dbReference type="GO" id="GO:0006935">
    <property type="term" value="P:chemotaxis"/>
    <property type="evidence" value="ECO:0007669"/>
    <property type="project" value="InterPro"/>
</dbReference>
<keyword evidence="6" id="KW-1133">Transmembrane helix</keyword>
<dbReference type="FunFam" id="1.10.287.950:FF:000001">
    <property type="entry name" value="Methyl-accepting chemotaxis sensory transducer"/>
    <property type="match status" value="1"/>
</dbReference>
<dbReference type="SMART" id="SM00283">
    <property type="entry name" value="MA"/>
    <property type="match status" value="1"/>
</dbReference>